<dbReference type="GO" id="GO:0008270">
    <property type="term" value="F:zinc ion binding"/>
    <property type="evidence" value="ECO:0007669"/>
    <property type="project" value="UniProtKB-KW"/>
</dbReference>
<name>A0AAN8K6L4_PATCE</name>
<keyword evidence="2 4" id="KW-0863">Zinc-finger</keyword>
<evidence type="ECO:0000313" key="7">
    <source>
        <dbReference type="Proteomes" id="UP001347796"/>
    </source>
</evidence>
<feature type="domain" description="RING-type" evidence="5">
    <location>
        <begin position="351"/>
        <end position="392"/>
    </location>
</feature>
<proteinExistence type="predicted"/>
<sequence>MEVLSATDMQSKGSNNKYIDNIKELYESERIDFEVNPPKPSVMIFRFDKNEKKTENNLAMERNGMENADIENKEENKSTSCKLEKEEDDITVLLPKNKRDITIKAQPRKNKTKKKKVVEAKKWTYVPCNSVGFNLTLFPRPTKTCEFQGDIDNILNDIENELNEFEKRSAEFQTVLNYEGDTVTKCKYLRPSKHRKIEKAFKQVKTKYCKSVRNNNGKNLFMNHRVNKRMSLGARCTYTSYSQKTNVEKKLSQEEIKVIRKQPKTSTWQNTNRGAPVQNLAHALDITNNPTSFEANVLSLLINLQHRELTPEDYEILSMLDESVAPKTVSSNHLTSFKTEKVSDSFTNKMCSICMEMYTLGQTVKYLPCGHEFHDHCIDMWLSNSSRNCPLDGLPVDSS</sequence>
<dbReference type="GO" id="GO:0061630">
    <property type="term" value="F:ubiquitin protein ligase activity"/>
    <property type="evidence" value="ECO:0007669"/>
    <property type="project" value="TreeGrafter"/>
</dbReference>
<keyword evidence="3" id="KW-0862">Zinc</keyword>
<dbReference type="InterPro" id="IPR051834">
    <property type="entry name" value="RING_finger_E3_ligase"/>
</dbReference>
<organism evidence="6 7">
    <name type="scientific">Patella caerulea</name>
    <name type="common">Rayed Mediterranean limpet</name>
    <dbReference type="NCBI Taxonomy" id="87958"/>
    <lineage>
        <taxon>Eukaryota</taxon>
        <taxon>Metazoa</taxon>
        <taxon>Spiralia</taxon>
        <taxon>Lophotrochozoa</taxon>
        <taxon>Mollusca</taxon>
        <taxon>Gastropoda</taxon>
        <taxon>Patellogastropoda</taxon>
        <taxon>Patelloidea</taxon>
        <taxon>Patellidae</taxon>
        <taxon>Patella</taxon>
    </lineage>
</organism>
<dbReference type="EMBL" id="JAZGQO010000002">
    <property type="protein sequence ID" value="KAK6190912.1"/>
    <property type="molecule type" value="Genomic_DNA"/>
</dbReference>
<dbReference type="InterPro" id="IPR001841">
    <property type="entry name" value="Znf_RING"/>
</dbReference>
<evidence type="ECO:0000313" key="6">
    <source>
        <dbReference type="EMBL" id="KAK6190912.1"/>
    </source>
</evidence>
<evidence type="ECO:0000256" key="4">
    <source>
        <dbReference type="PROSITE-ProRule" id="PRU00175"/>
    </source>
</evidence>
<dbReference type="Proteomes" id="UP001347796">
    <property type="component" value="Unassembled WGS sequence"/>
</dbReference>
<dbReference type="Gene3D" id="3.30.40.10">
    <property type="entry name" value="Zinc/RING finger domain, C3HC4 (zinc finger)"/>
    <property type="match status" value="1"/>
</dbReference>
<dbReference type="SMART" id="SM00184">
    <property type="entry name" value="RING"/>
    <property type="match status" value="1"/>
</dbReference>
<reference evidence="6 7" key="1">
    <citation type="submission" date="2024-01" db="EMBL/GenBank/DDBJ databases">
        <title>The genome of the rayed Mediterranean limpet Patella caerulea (Linnaeus, 1758).</title>
        <authorList>
            <person name="Anh-Thu Weber A."/>
            <person name="Halstead-Nussloch G."/>
        </authorList>
    </citation>
    <scope>NUCLEOTIDE SEQUENCE [LARGE SCALE GENOMIC DNA]</scope>
    <source>
        <strain evidence="6">AATW-2023a</strain>
        <tissue evidence="6">Whole specimen</tissue>
    </source>
</reference>
<dbReference type="PANTHER" id="PTHR45931">
    <property type="entry name" value="SI:CH211-59O9.10"/>
    <property type="match status" value="1"/>
</dbReference>
<dbReference type="GO" id="GO:0006511">
    <property type="term" value="P:ubiquitin-dependent protein catabolic process"/>
    <property type="evidence" value="ECO:0007669"/>
    <property type="project" value="TreeGrafter"/>
</dbReference>
<dbReference type="GO" id="GO:0005634">
    <property type="term" value="C:nucleus"/>
    <property type="evidence" value="ECO:0007669"/>
    <property type="project" value="TreeGrafter"/>
</dbReference>
<keyword evidence="7" id="KW-1185">Reference proteome</keyword>
<dbReference type="AlphaFoldDB" id="A0AAN8K6L4"/>
<dbReference type="PANTHER" id="PTHR45931:SF3">
    <property type="entry name" value="RING ZINC FINGER-CONTAINING PROTEIN"/>
    <property type="match status" value="1"/>
</dbReference>
<protein>
    <recommendedName>
        <fullName evidence="5">RING-type domain-containing protein</fullName>
    </recommendedName>
</protein>
<evidence type="ECO:0000256" key="3">
    <source>
        <dbReference type="ARBA" id="ARBA00022833"/>
    </source>
</evidence>
<dbReference type="Pfam" id="PF13639">
    <property type="entry name" value="zf-RING_2"/>
    <property type="match status" value="1"/>
</dbReference>
<keyword evidence="1" id="KW-0479">Metal-binding</keyword>
<dbReference type="PROSITE" id="PS50089">
    <property type="entry name" value="ZF_RING_2"/>
    <property type="match status" value="1"/>
</dbReference>
<evidence type="ECO:0000256" key="2">
    <source>
        <dbReference type="ARBA" id="ARBA00022771"/>
    </source>
</evidence>
<dbReference type="InterPro" id="IPR013083">
    <property type="entry name" value="Znf_RING/FYVE/PHD"/>
</dbReference>
<evidence type="ECO:0000256" key="1">
    <source>
        <dbReference type="ARBA" id="ARBA00022723"/>
    </source>
</evidence>
<evidence type="ECO:0000259" key="5">
    <source>
        <dbReference type="PROSITE" id="PS50089"/>
    </source>
</evidence>
<comment type="caution">
    <text evidence="6">The sequence shown here is derived from an EMBL/GenBank/DDBJ whole genome shotgun (WGS) entry which is preliminary data.</text>
</comment>
<gene>
    <name evidence="6" type="ORF">SNE40_002678</name>
</gene>
<accession>A0AAN8K6L4</accession>
<dbReference type="SUPFAM" id="SSF57850">
    <property type="entry name" value="RING/U-box"/>
    <property type="match status" value="1"/>
</dbReference>